<proteinExistence type="predicted"/>
<evidence type="ECO:0000313" key="2">
    <source>
        <dbReference type="Proteomes" id="UP000071644"/>
    </source>
</evidence>
<name>A0AAJ0LIR6_9PSED</name>
<gene>
    <name evidence="1" type="ORF">NS96R_14415</name>
</gene>
<dbReference type="AlphaFoldDB" id="A0AAJ0LIR6"/>
<reference evidence="1 2" key="1">
    <citation type="journal article" date="2016" name="Front. Microbiol.">
        <title>Genomic Resource of Rice Seed Associated Bacteria.</title>
        <authorList>
            <person name="Midha S."/>
            <person name="Bansal K."/>
            <person name="Sharma S."/>
            <person name="Kumar N."/>
            <person name="Patil P.P."/>
            <person name="Chaudhry V."/>
            <person name="Patil P.B."/>
        </authorList>
    </citation>
    <scope>NUCLEOTIDE SEQUENCE [LARGE SCALE GENOMIC DNA]</scope>
    <source>
        <strain evidence="1 2">NS96</strain>
    </source>
</reference>
<sequence>MSLNADKPETVLLRLRKQDTPMGVSSETIERLIQRSGMSKTEVIHLALREYADRVLLRYELDDGPFNDQQIAAIRAASPASHIPQERFKRGLFKNAPTPSTNS</sequence>
<accession>A0AAJ0LIR6</accession>
<dbReference type="RefSeq" id="WP_058639054.1">
    <property type="nucleotide sequence ID" value="NZ_LDSN01000036.1"/>
</dbReference>
<organism evidence="1 2">
    <name type="scientific">Pseudomonas parafulva</name>
    <dbReference type="NCBI Taxonomy" id="157782"/>
    <lineage>
        <taxon>Bacteria</taxon>
        <taxon>Pseudomonadati</taxon>
        <taxon>Pseudomonadota</taxon>
        <taxon>Gammaproteobacteria</taxon>
        <taxon>Pseudomonadales</taxon>
        <taxon>Pseudomonadaceae</taxon>
        <taxon>Pseudomonas</taxon>
    </lineage>
</organism>
<comment type="caution">
    <text evidence="1">The sequence shown here is derived from an EMBL/GenBank/DDBJ whole genome shotgun (WGS) entry which is preliminary data.</text>
</comment>
<dbReference type="Proteomes" id="UP000071644">
    <property type="component" value="Unassembled WGS sequence"/>
</dbReference>
<protein>
    <submittedName>
        <fullName evidence="1">Uncharacterized protein</fullName>
    </submittedName>
</protein>
<evidence type="ECO:0000313" key="1">
    <source>
        <dbReference type="EMBL" id="KTT16930.1"/>
    </source>
</evidence>
<dbReference type="EMBL" id="LDSN01000036">
    <property type="protein sequence ID" value="KTT16930.1"/>
    <property type="molecule type" value="Genomic_DNA"/>
</dbReference>